<dbReference type="InterPro" id="IPR000888">
    <property type="entry name" value="RmlC-like"/>
</dbReference>
<dbReference type="InterPro" id="IPR011051">
    <property type="entry name" value="RmlC_Cupin_sf"/>
</dbReference>
<reference evidence="10" key="2">
    <citation type="submission" date="2020-09" db="EMBL/GenBank/DDBJ databases">
        <authorList>
            <person name="Sun Q."/>
            <person name="Zhou Y."/>
        </authorList>
    </citation>
    <scope>NUCLEOTIDE SEQUENCE</scope>
    <source>
        <strain evidence="10">CGMCC 1.15367</strain>
    </source>
</reference>
<evidence type="ECO:0000256" key="9">
    <source>
        <dbReference type="PIRSR" id="PIRSR600888-3"/>
    </source>
</evidence>
<feature type="site" description="Participates in a stacking interaction with the thymidine ring of dTDP-4-oxo-6-deoxyglucose" evidence="9">
    <location>
        <position position="138"/>
    </location>
</feature>
<evidence type="ECO:0000256" key="3">
    <source>
        <dbReference type="ARBA" id="ARBA00012098"/>
    </source>
</evidence>
<reference evidence="10" key="1">
    <citation type="journal article" date="2014" name="Int. J. Syst. Evol. Microbiol.">
        <title>Complete genome sequence of Corynebacterium casei LMG S-19264T (=DSM 44701T), isolated from a smear-ripened cheese.</title>
        <authorList>
            <consortium name="US DOE Joint Genome Institute (JGI-PGF)"/>
            <person name="Walter F."/>
            <person name="Albersmeier A."/>
            <person name="Kalinowski J."/>
            <person name="Ruckert C."/>
        </authorList>
    </citation>
    <scope>NUCLEOTIDE SEQUENCE</scope>
    <source>
        <strain evidence="10">CGMCC 1.15367</strain>
    </source>
</reference>
<evidence type="ECO:0000256" key="2">
    <source>
        <dbReference type="ARBA" id="ARBA00001997"/>
    </source>
</evidence>
<comment type="caution">
    <text evidence="10">The sequence shown here is derived from an EMBL/GenBank/DDBJ whole genome shotgun (WGS) entry which is preliminary data.</text>
</comment>
<dbReference type="Gene3D" id="2.60.120.10">
    <property type="entry name" value="Jelly Rolls"/>
    <property type="match status" value="1"/>
</dbReference>
<evidence type="ECO:0000313" key="10">
    <source>
        <dbReference type="EMBL" id="GGD87273.1"/>
    </source>
</evidence>
<dbReference type="PANTHER" id="PTHR21047:SF2">
    <property type="entry name" value="THYMIDINE DIPHOSPHO-4-KETO-RHAMNOSE 3,5-EPIMERASE"/>
    <property type="match status" value="1"/>
</dbReference>
<protein>
    <recommendedName>
        <fullName evidence="4">dTDP-4-dehydrorhamnose 3,5-epimerase</fullName>
        <ecNumber evidence="3">5.1.3.13</ecNumber>
    </recommendedName>
    <alternativeName>
        <fullName evidence="6">Thymidine diphospho-4-keto-rhamnose 3,5-epimerase</fullName>
    </alternativeName>
    <alternativeName>
        <fullName evidence="5">dTDP-4-keto-6-deoxyglucose 3,5-epimerase</fullName>
    </alternativeName>
    <alternativeName>
        <fullName evidence="7">dTDP-6-deoxy-D-xylo-4-hexulose 3,5-epimerase</fullName>
    </alternativeName>
</protein>
<dbReference type="SUPFAM" id="SSF51182">
    <property type="entry name" value="RmlC-like cupins"/>
    <property type="match status" value="1"/>
</dbReference>
<evidence type="ECO:0000256" key="8">
    <source>
        <dbReference type="PIRSR" id="PIRSR600888-1"/>
    </source>
</evidence>
<dbReference type="GO" id="GO:0008830">
    <property type="term" value="F:dTDP-4-dehydrorhamnose 3,5-epimerase activity"/>
    <property type="evidence" value="ECO:0007669"/>
    <property type="project" value="UniProtKB-EC"/>
</dbReference>
<dbReference type="CDD" id="cd00438">
    <property type="entry name" value="cupin_RmlC"/>
    <property type="match status" value="1"/>
</dbReference>
<evidence type="ECO:0000256" key="4">
    <source>
        <dbReference type="ARBA" id="ARBA00019595"/>
    </source>
</evidence>
<evidence type="ECO:0000256" key="7">
    <source>
        <dbReference type="ARBA" id="ARBA00033311"/>
    </source>
</evidence>
<dbReference type="Pfam" id="PF00908">
    <property type="entry name" value="dTDP_sugar_isom"/>
    <property type="match status" value="1"/>
</dbReference>
<dbReference type="EC" id="5.1.3.13" evidence="3"/>
<feature type="active site" description="Proton donor" evidence="8">
    <location>
        <position position="132"/>
    </location>
</feature>
<keyword evidence="11" id="KW-1185">Reference proteome</keyword>
<gene>
    <name evidence="10" type="ORF">GCM10011390_02480</name>
</gene>
<comment type="function">
    <text evidence="2">Catalyzes the epimerization of the C3' and C5'positions of dTDP-6-deoxy-D-xylo-4-hexulose, forming dTDP-6-deoxy-L-lyxo-4-hexulose.</text>
</comment>
<dbReference type="PANTHER" id="PTHR21047">
    <property type="entry name" value="DTDP-6-DEOXY-D-GLUCOSE-3,5 EPIMERASE"/>
    <property type="match status" value="1"/>
</dbReference>
<organism evidence="10 11">
    <name type="scientific">Aureimonas endophytica</name>
    <dbReference type="NCBI Taxonomy" id="2027858"/>
    <lineage>
        <taxon>Bacteria</taxon>
        <taxon>Pseudomonadati</taxon>
        <taxon>Pseudomonadota</taxon>
        <taxon>Alphaproteobacteria</taxon>
        <taxon>Hyphomicrobiales</taxon>
        <taxon>Aurantimonadaceae</taxon>
        <taxon>Aureimonas</taxon>
    </lineage>
</organism>
<dbReference type="EMBL" id="BMIQ01000001">
    <property type="protein sequence ID" value="GGD87273.1"/>
    <property type="molecule type" value="Genomic_DNA"/>
</dbReference>
<dbReference type="Proteomes" id="UP000644699">
    <property type="component" value="Unassembled WGS sequence"/>
</dbReference>
<dbReference type="AlphaFoldDB" id="A0A916ZC24"/>
<dbReference type="GO" id="GO:0019305">
    <property type="term" value="P:dTDP-rhamnose biosynthetic process"/>
    <property type="evidence" value="ECO:0007669"/>
    <property type="project" value="TreeGrafter"/>
</dbReference>
<sequence length="183" mass="20418">MIFEKTHLNGAWLIDLEPRGDHRGFFARAYDTAEFARHGLVADYPQTNTSFSAFRGTLRGLHFQHGEAAEAKLMRCIRGTMLSIIVDLRGGSPTYLQHGLFELSVENRRQLYVPPGFANAFLTLTDDVEVVYPVSQPYAPGAEGGVRYDDPRLGIRLPIEVTTISDKDRNWPLLAEGAPPIFA</sequence>
<evidence type="ECO:0000313" key="11">
    <source>
        <dbReference type="Proteomes" id="UP000644699"/>
    </source>
</evidence>
<feature type="active site" description="Proton acceptor" evidence="8">
    <location>
        <position position="62"/>
    </location>
</feature>
<comment type="catalytic activity">
    <reaction evidence="1">
        <text>dTDP-4-dehydro-6-deoxy-alpha-D-glucose = dTDP-4-dehydro-beta-L-rhamnose</text>
        <dbReference type="Rhea" id="RHEA:16969"/>
        <dbReference type="ChEBI" id="CHEBI:57649"/>
        <dbReference type="ChEBI" id="CHEBI:62830"/>
        <dbReference type="EC" id="5.1.3.13"/>
    </reaction>
</comment>
<dbReference type="InterPro" id="IPR014710">
    <property type="entry name" value="RmlC-like_jellyroll"/>
</dbReference>
<evidence type="ECO:0000256" key="5">
    <source>
        <dbReference type="ARBA" id="ARBA00029758"/>
    </source>
</evidence>
<name>A0A916ZC24_9HYPH</name>
<accession>A0A916ZC24</accession>
<dbReference type="GO" id="GO:0000271">
    <property type="term" value="P:polysaccharide biosynthetic process"/>
    <property type="evidence" value="ECO:0007669"/>
    <property type="project" value="TreeGrafter"/>
</dbReference>
<evidence type="ECO:0000256" key="6">
    <source>
        <dbReference type="ARBA" id="ARBA00031424"/>
    </source>
</evidence>
<dbReference type="RefSeq" id="WP_188906417.1">
    <property type="nucleotide sequence ID" value="NZ_BMIQ01000001.1"/>
</dbReference>
<proteinExistence type="predicted"/>
<evidence type="ECO:0000256" key="1">
    <source>
        <dbReference type="ARBA" id="ARBA00001298"/>
    </source>
</evidence>
<dbReference type="GO" id="GO:0005829">
    <property type="term" value="C:cytosol"/>
    <property type="evidence" value="ECO:0007669"/>
    <property type="project" value="TreeGrafter"/>
</dbReference>